<dbReference type="InterPro" id="IPR003660">
    <property type="entry name" value="HAMP_dom"/>
</dbReference>
<dbReference type="Gene3D" id="6.10.340.10">
    <property type="match status" value="1"/>
</dbReference>
<dbReference type="Gene3D" id="3.60.40.10">
    <property type="entry name" value="PPM-type phosphatase domain"/>
    <property type="match status" value="1"/>
</dbReference>
<reference evidence="3" key="1">
    <citation type="submission" date="2021-04" db="EMBL/GenBank/DDBJ databases">
        <authorList>
            <person name="Rodrigo-Torres L."/>
            <person name="Arahal R. D."/>
            <person name="Lucena T."/>
        </authorList>
    </citation>
    <scope>NUCLEOTIDE SEQUENCE</scope>
    <source>
        <strain evidence="3">AS29M-1</strain>
    </source>
</reference>
<keyword evidence="1" id="KW-0378">Hydrolase</keyword>
<dbReference type="PANTHER" id="PTHR43156">
    <property type="entry name" value="STAGE II SPORULATION PROTEIN E-RELATED"/>
    <property type="match status" value="1"/>
</dbReference>
<dbReference type="PANTHER" id="PTHR43156:SF9">
    <property type="entry name" value="HAMP DOMAIN-CONTAINING PROTEIN"/>
    <property type="match status" value="1"/>
</dbReference>
<dbReference type="KEGG" id="ptan:CRYO30217_02279"/>
<dbReference type="Proteomes" id="UP000683507">
    <property type="component" value="Chromosome"/>
</dbReference>
<proteinExistence type="predicted"/>
<feature type="domain" description="HAMP" evidence="2">
    <location>
        <begin position="304"/>
        <end position="356"/>
    </location>
</feature>
<dbReference type="GO" id="GO:0007165">
    <property type="term" value="P:signal transduction"/>
    <property type="evidence" value="ECO:0007669"/>
    <property type="project" value="InterPro"/>
</dbReference>
<name>A0A916JP04_9FLAO</name>
<dbReference type="EMBL" id="OU015584">
    <property type="protein sequence ID" value="CAG5083749.1"/>
    <property type="molecule type" value="Genomic_DNA"/>
</dbReference>
<dbReference type="SUPFAM" id="SSF158472">
    <property type="entry name" value="HAMP domain-like"/>
    <property type="match status" value="1"/>
</dbReference>
<dbReference type="GO" id="GO:0016791">
    <property type="term" value="F:phosphatase activity"/>
    <property type="evidence" value="ECO:0007669"/>
    <property type="project" value="TreeGrafter"/>
</dbReference>
<dbReference type="PROSITE" id="PS50885">
    <property type="entry name" value="HAMP"/>
    <property type="match status" value="1"/>
</dbReference>
<dbReference type="InterPro" id="IPR036457">
    <property type="entry name" value="PPM-type-like_dom_sf"/>
</dbReference>
<keyword evidence="4" id="KW-1185">Reference proteome</keyword>
<organism evidence="3 4">
    <name type="scientific">Parvicella tangerina</name>
    <dbReference type="NCBI Taxonomy" id="2829795"/>
    <lineage>
        <taxon>Bacteria</taxon>
        <taxon>Pseudomonadati</taxon>
        <taxon>Bacteroidota</taxon>
        <taxon>Flavobacteriia</taxon>
        <taxon>Flavobacteriales</taxon>
        <taxon>Parvicellaceae</taxon>
        <taxon>Parvicella</taxon>
    </lineage>
</organism>
<evidence type="ECO:0000313" key="4">
    <source>
        <dbReference type="Proteomes" id="UP000683507"/>
    </source>
</evidence>
<accession>A0A916JP04</accession>
<dbReference type="SMART" id="SM00304">
    <property type="entry name" value="HAMP"/>
    <property type="match status" value="1"/>
</dbReference>
<gene>
    <name evidence="3" type="ORF">CRYO30217_02279</name>
</gene>
<protein>
    <recommendedName>
        <fullName evidence="2">HAMP domain-containing protein</fullName>
    </recommendedName>
</protein>
<evidence type="ECO:0000259" key="2">
    <source>
        <dbReference type="PROSITE" id="PS50885"/>
    </source>
</evidence>
<dbReference type="InterPro" id="IPR001932">
    <property type="entry name" value="PPM-type_phosphatase-like_dom"/>
</dbReference>
<dbReference type="GO" id="GO:0016020">
    <property type="term" value="C:membrane"/>
    <property type="evidence" value="ECO:0007669"/>
    <property type="project" value="InterPro"/>
</dbReference>
<dbReference type="AlphaFoldDB" id="A0A916JP04"/>
<sequence length="647" mass="74740">MLIIGGISLYNFWQKKKEIHENRQEHLDQVKAELKDFVVFFDNTVSEFEHKLSTQAEYFSDTLVNHIFADTKDIESTDLKELRKVIGMTEDQDIYIVNKKGVIVNTTYEEDLGLDFFSFGEFFVNHFNHVWEVGTFVEDRISLEMSTKRPKKYTYQSTLDKQYVVELGLYDTYSENVVELFTQKLNSIADKYRDIDTISLYFGMDKFINYQGHMLTDEQMQEAKTALENNAEFKKAYVDDGVTRTTLFMQLELDDSALQDDYVIRVKYNNERELELVSAEVKLFGLLLLFIIIPISLLILWRAKVIAKPISILLEKMDVIRGGDLGTKVPVIGNNEVTDLAIHFNDMMAELKQSHDTLEEKVAERTRELVEKNKVIESTHKSIQDSINYSKRLQNAVLPKEAEITAHLAESFVLFRPKDVVSGDFYWFENHEKYDFIAAADCTGHGVPGAMVSFVCNNALNRSLYEFSKLSPENVLQHTREIVIETFSKSGHDIKDGMDIALCRLNKDRDELLFVGANNPLWIIRKNEHLSQKELEDRKTIVGDSYSLIEIKGDKKPIGLHEDMTPFTCHNIPVYEGDTYYLFTDGYADQFGGHKGKKLMYKPFKKLLLDMAEASLENQKQELAHSFDTWMGDYEQVDDVCVIGFRL</sequence>
<dbReference type="Pfam" id="PF00672">
    <property type="entry name" value="HAMP"/>
    <property type="match status" value="1"/>
</dbReference>
<evidence type="ECO:0000313" key="3">
    <source>
        <dbReference type="EMBL" id="CAG5083749.1"/>
    </source>
</evidence>
<dbReference type="CDD" id="cd06225">
    <property type="entry name" value="HAMP"/>
    <property type="match status" value="1"/>
</dbReference>
<dbReference type="Pfam" id="PF07228">
    <property type="entry name" value="SpoIIE"/>
    <property type="match status" value="1"/>
</dbReference>
<dbReference type="InterPro" id="IPR052016">
    <property type="entry name" value="Bact_Sigma-Reg"/>
</dbReference>
<evidence type="ECO:0000256" key="1">
    <source>
        <dbReference type="ARBA" id="ARBA00022801"/>
    </source>
</evidence>